<proteinExistence type="predicted"/>
<name>A0AAD1XY07_EUPCR</name>
<dbReference type="Proteomes" id="UP001295684">
    <property type="component" value="Unassembled WGS sequence"/>
</dbReference>
<keyword evidence="2" id="KW-1185">Reference proteome</keyword>
<comment type="caution">
    <text evidence="1">The sequence shown here is derived from an EMBL/GenBank/DDBJ whole genome shotgun (WGS) entry which is preliminary data.</text>
</comment>
<dbReference type="AlphaFoldDB" id="A0AAD1XY07"/>
<dbReference type="EMBL" id="CAMPGE010023000">
    <property type="protein sequence ID" value="CAI2380984.1"/>
    <property type="molecule type" value="Genomic_DNA"/>
</dbReference>
<sequence length="156" mass="18363">MTLHCKDPFSWDQWRGVINFILKLTENPKSNFIRIPNRCDRAPFISSNEEEAQSIGLLKNVSFFNNFWKNSRLLFQDDSISVFCFRKKEEKLQQNGLMRTFEVCKARLIRNPQEHILRCKFISYLAHKGLALSDLMNTIIIRNNIGTPDLWVDHTS</sequence>
<gene>
    <name evidence="1" type="ORF">ECRASSUSDP1_LOCUS22428</name>
</gene>
<organism evidence="1 2">
    <name type="scientific">Euplotes crassus</name>
    <dbReference type="NCBI Taxonomy" id="5936"/>
    <lineage>
        <taxon>Eukaryota</taxon>
        <taxon>Sar</taxon>
        <taxon>Alveolata</taxon>
        <taxon>Ciliophora</taxon>
        <taxon>Intramacronucleata</taxon>
        <taxon>Spirotrichea</taxon>
        <taxon>Hypotrichia</taxon>
        <taxon>Euplotida</taxon>
        <taxon>Euplotidae</taxon>
        <taxon>Moneuplotes</taxon>
    </lineage>
</organism>
<evidence type="ECO:0000313" key="2">
    <source>
        <dbReference type="Proteomes" id="UP001295684"/>
    </source>
</evidence>
<reference evidence="1" key="1">
    <citation type="submission" date="2023-07" db="EMBL/GenBank/DDBJ databases">
        <authorList>
            <consortium name="AG Swart"/>
            <person name="Singh M."/>
            <person name="Singh A."/>
            <person name="Seah K."/>
            <person name="Emmerich C."/>
        </authorList>
    </citation>
    <scope>NUCLEOTIDE SEQUENCE</scope>
    <source>
        <strain evidence="1">DP1</strain>
    </source>
</reference>
<evidence type="ECO:0000313" key="1">
    <source>
        <dbReference type="EMBL" id="CAI2380984.1"/>
    </source>
</evidence>
<accession>A0AAD1XY07</accession>
<protein>
    <submittedName>
        <fullName evidence="1">Uncharacterized protein</fullName>
    </submittedName>
</protein>